<dbReference type="AlphaFoldDB" id="A0A1N6T6Q7"/>
<reference evidence="1 2" key="1">
    <citation type="submission" date="2017-01" db="EMBL/GenBank/DDBJ databases">
        <authorList>
            <person name="Mah S.A."/>
            <person name="Swanson W.J."/>
            <person name="Moy G.W."/>
            <person name="Vacquier V.D."/>
        </authorList>
    </citation>
    <scope>NUCLEOTIDE SEQUENCE [LARGE SCALE GENOMIC DNA]</scope>
    <source>
        <strain evidence="1 2">DSM 7027</strain>
    </source>
</reference>
<dbReference type="NCBIfam" id="TIGR04355">
    <property type="entry name" value="HprK_rel_B"/>
    <property type="match status" value="1"/>
</dbReference>
<dbReference type="InterPro" id="IPR027417">
    <property type="entry name" value="P-loop_NTPase"/>
</dbReference>
<accession>A0A1N6T6Q7</accession>
<keyword evidence="1" id="KW-0808">Transferase</keyword>
<protein>
    <submittedName>
        <fullName evidence="1">HprK-related kinase B</fullName>
    </submittedName>
</protein>
<dbReference type="EMBL" id="FTMN01000005">
    <property type="protein sequence ID" value="SIQ49095.1"/>
    <property type="molecule type" value="Genomic_DNA"/>
</dbReference>
<proteinExistence type="predicted"/>
<keyword evidence="1" id="KW-0418">Kinase</keyword>
<dbReference type="GO" id="GO:0016301">
    <property type="term" value="F:kinase activity"/>
    <property type="evidence" value="ECO:0007669"/>
    <property type="project" value="UniProtKB-KW"/>
</dbReference>
<keyword evidence="2" id="KW-1185">Reference proteome</keyword>
<evidence type="ECO:0000313" key="1">
    <source>
        <dbReference type="EMBL" id="SIQ49095.1"/>
    </source>
</evidence>
<sequence>MLNDPLNTQQLETAIADCQHHFMLQLDDFVVRVGSNAPALIAALRDYYRSYPQPEQATPNLQLWMVDQPAIKPDLDWQDWPRETGKSGLKEAIVDLPAGQRLVYKVKTGMLMLQRLQDPMLIGPAQENLAQAVNFINNQHINHLQHKGGLICHAAALTVGQRGVAVAASSGGGKSTLMLRLMELPEARFITNDRLFVTRSDSGTQGEGVAKLPRVNPGTLLNNERLRPVLSEENQARFAALPKDELWQLEFKSDVPVEDYYGADSLCMSAPLHDLILLNWSHQSDQPCQIRQVDLAQEPQLLPGIMKSPGAFYQDAQGAFLDRPALPPEADYLQSLGGLNIYEVTGRADFDQVADWYSREVMKNG</sequence>
<dbReference type="RefSeq" id="WP_076463027.1">
    <property type="nucleotide sequence ID" value="NZ_FTMN01000005.1"/>
</dbReference>
<dbReference type="SUPFAM" id="SSF53795">
    <property type="entry name" value="PEP carboxykinase-like"/>
    <property type="match status" value="1"/>
</dbReference>
<gene>
    <name evidence="1" type="ORF">SAMN05421647_105159</name>
</gene>
<organism evidence="1 2">
    <name type="scientific">Marinobacterium stanieri</name>
    <dbReference type="NCBI Taxonomy" id="49186"/>
    <lineage>
        <taxon>Bacteria</taxon>
        <taxon>Pseudomonadati</taxon>
        <taxon>Pseudomonadota</taxon>
        <taxon>Gammaproteobacteria</taxon>
        <taxon>Oceanospirillales</taxon>
        <taxon>Oceanospirillaceae</taxon>
        <taxon>Marinobacterium</taxon>
    </lineage>
</organism>
<dbReference type="InterPro" id="IPR027597">
    <property type="entry name" value="HprK-rel_B"/>
</dbReference>
<dbReference type="STRING" id="49186.SAMN05421647_105159"/>
<dbReference type="Proteomes" id="UP000186895">
    <property type="component" value="Unassembled WGS sequence"/>
</dbReference>
<dbReference type="Gene3D" id="3.40.50.300">
    <property type="entry name" value="P-loop containing nucleotide triphosphate hydrolases"/>
    <property type="match status" value="1"/>
</dbReference>
<dbReference type="eggNOG" id="COG4988">
    <property type="taxonomic scope" value="Bacteria"/>
</dbReference>
<name>A0A1N6T6Q7_9GAMM</name>
<evidence type="ECO:0000313" key="2">
    <source>
        <dbReference type="Proteomes" id="UP000186895"/>
    </source>
</evidence>